<keyword evidence="1" id="KW-0472">Membrane</keyword>
<dbReference type="RefSeq" id="WP_097805761.1">
    <property type="nucleotide sequence ID" value="NZ_FXYH01000013.1"/>
</dbReference>
<dbReference type="Proteomes" id="UP000220836">
    <property type="component" value="Unassembled WGS sequence"/>
</dbReference>
<evidence type="ECO:0000256" key="1">
    <source>
        <dbReference type="SAM" id="Phobius"/>
    </source>
</evidence>
<dbReference type="InterPro" id="IPR038770">
    <property type="entry name" value="Na+/solute_symporter_sf"/>
</dbReference>
<feature type="transmembrane region" description="Helical" evidence="1">
    <location>
        <begin position="34"/>
        <end position="51"/>
    </location>
</feature>
<feature type="transmembrane region" description="Helical" evidence="1">
    <location>
        <begin position="126"/>
        <end position="146"/>
    </location>
</feature>
<gene>
    <name evidence="2" type="ORF">PEV8663_03289</name>
</gene>
<accession>A0A238KUI4</accession>
<sequence length="308" mass="32736">MLHAVARHAKLCLVAGLIVGAALPDLAGLLRPWLGLLIGALLTITAFRIGPKMAFGSRSELPALLAHVLSLQLVAPLMALTVVLLLFTDIPPFLLAVILMLAAPSVTGAPNFAIMTGHDPAPALRILVLGTALFPLTMLPVLWALPELGQPGAAMLRLIATILLAVGAGFLLRVLRPKITQSDTENLDGLAALLLAVVVVGLMSAIGPLLRDDPMTLLMWLAGVMSVNLGLQLVSLFTMGRLLNMPEAVPVSIIWGNRNIALFLIALPAEVTEPLLIFIGCYQIPMYLTPILMKPIHNRFGRPNETAA</sequence>
<name>A0A238KUI4_9RHOB</name>
<evidence type="ECO:0000313" key="2">
    <source>
        <dbReference type="EMBL" id="SMX46445.1"/>
    </source>
</evidence>
<dbReference type="Gene3D" id="1.20.1530.20">
    <property type="match status" value="1"/>
</dbReference>
<feature type="transmembrane region" description="Helical" evidence="1">
    <location>
        <begin position="63"/>
        <end position="87"/>
    </location>
</feature>
<protein>
    <recommendedName>
        <fullName evidence="4">Sodium Bile acid symporter family protein</fullName>
    </recommendedName>
</protein>
<keyword evidence="1" id="KW-0812">Transmembrane</keyword>
<dbReference type="OrthoDB" id="8477735at2"/>
<keyword evidence="3" id="KW-1185">Reference proteome</keyword>
<dbReference type="EMBL" id="FXYH01000013">
    <property type="protein sequence ID" value="SMX46445.1"/>
    <property type="molecule type" value="Genomic_DNA"/>
</dbReference>
<dbReference type="AlphaFoldDB" id="A0A238KUI4"/>
<evidence type="ECO:0000313" key="3">
    <source>
        <dbReference type="Proteomes" id="UP000220836"/>
    </source>
</evidence>
<reference evidence="2 3" key="1">
    <citation type="submission" date="2017-05" db="EMBL/GenBank/DDBJ databases">
        <authorList>
            <person name="Song R."/>
            <person name="Chenine A.L."/>
            <person name="Ruprecht R.M."/>
        </authorList>
    </citation>
    <scope>NUCLEOTIDE SEQUENCE [LARGE SCALE GENOMIC DNA]</scope>
    <source>
        <strain evidence="2 3">CECT 8663</strain>
    </source>
</reference>
<feature type="transmembrane region" description="Helical" evidence="1">
    <location>
        <begin position="218"/>
        <end position="237"/>
    </location>
</feature>
<feature type="transmembrane region" description="Helical" evidence="1">
    <location>
        <begin position="187"/>
        <end position="206"/>
    </location>
</feature>
<feature type="transmembrane region" description="Helical" evidence="1">
    <location>
        <begin position="152"/>
        <end position="175"/>
    </location>
</feature>
<proteinExistence type="predicted"/>
<feature type="transmembrane region" description="Helical" evidence="1">
    <location>
        <begin position="93"/>
        <end position="114"/>
    </location>
</feature>
<organism evidence="2 3">
    <name type="scientific">Pelagimonas varians</name>
    <dbReference type="NCBI Taxonomy" id="696760"/>
    <lineage>
        <taxon>Bacteria</taxon>
        <taxon>Pseudomonadati</taxon>
        <taxon>Pseudomonadota</taxon>
        <taxon>Alphaproteobacteria</taxon>
        <taxon>Rhodobacterales</taxon>
        <taxon>Roseobacteraceae</taxon>
        <taxon>Pelagimonas</taxon>
    </lineage>
</organism>
<evidence type="ECO:0008006" key="4">
    <source>
        <dbReference type="Google" id="ProtNLM"/>
    </source>
</evidence>
<keyword evidence="1" id="KW-1133">Transmembrane helix</keyword>